<dbReference type="PANTHER" id="PTHR11069">
    <property type="entry name" value="GLUCOSYLCERAMIDASE"/>
    <property type="match status" value="1"/>
</dbReference>
<keyword evidence="2 5" id="KW-0732">Signal</keyword>
<dbReference type="Proteomes" id="UP001338125">
    <property type="component" value="Unassembled WGS sequence"/>
</dbReference>
<dbReference type="InterPro" id="IPR017853">
    <property type="entry name" value="GH"/>
</dbReference>
<protein>
    <submittedName>
        <fullName evidence="8">Endo-1,6-beta-D-glucanase</fullName>
    </submittedName>
</protein>
<keyword evidence="4" id="KW-0326">Glycosidase</keyword>
<dbReference type="EMBL" id="JAVFKD010000004">
    <property type="protein sequence ID" value="KAK5996216.1"/>
    <property type="molecule type" value="Genomic_DNA"/>
</dbReference>
<dbReference type="InterPro" id="IPR033452">
    <property type="entry name" value="GH30_C"/>
</dbReference>
<proteinExistence type="inferred from homology"/>
<feature type="domain" description="Glycosyl hydrolase family 30 TIM-barrel" evidence="6">
    <location>
        <begin position="66"/>
        <end position="402"/>
    </location>
</feature>
<feature type="domain" description="Glycosyl hydrolase family 30 beta sandwich" evidence="7">
    <location>
        <begin position="418"/>
        <end position="471"/>
    </location>
</feature>
<comment type="caution">
    <text evidence="8">The sequence shown here is derived from an EMBL/GenBank/DDBJ whole genome shotgun (WGS) entry which is preliminary data.</text>
</comment>
<evidence type="ECO:0000256" key="5">
    <source>
        <dbReference type="SAM" id="SignalP"/>
    </source>
</evidence>
<evidence type="ECO:0000313" key="9">
    <source>
        <dbReference type="Proteomes" id="UP001338125"/>
    </source>
</evidence>
<keyword evidence="9" id="KW-1185">Reference proteome</keyword>
<organism evidence="8 9">
    <name type="scientific">Cladobotryum mycophilum</name>
    <dbReference type="NCBI Taxonomy" id="491253"/>
    <lineage>
        <taxon>Eukaryota</taxon>
        <taxon>Fungi</taxon>
        <taxon>Dikarya</taxon>
        <taxon>Ascomycota</taxon>
        <taxon>Pezizomycotina</taxon>
        <taxon>Sordariomycetes</taxon>
        <taxon>Hypocreomycetidae</taxon>
        <taxon>Hypocreales</taxon>
        <taxon>Hypocreaceae</taxon>
        <taxon>Cladobotryum</taxon>
    </lineage>
</organism>
<dbReference type="PANTHER" id="PTHR11069:SF23">
    <property type="entry name" value="LYSOSOMAL ACID GLUCOSYLCERAMIDASE"/>
    <property type="match status" value="1"/>
</dbReference>
<comment type="similarity">
    <text evidence="1 4">Belongs to the glycosyl hydrolase 30 family.</text>
</comment>
<feature type="chain" id="PRO_5045200485" evidence="5">
    <location>
        <begin position="19"/>
        <end position="477"/>
    </location>
</feature>
<dbReference type="Gene3D" id="2.60.40.1180">
    <property type="entry name" value="Golgi alpha-mannosidase II"/>
    <property type="match status" value="1"/>
</dbReference>
<evidence type="ECO:0000313" key="8">
    <source>
        <dbReference type="EMBL" id="KAK5996216.1"/>
    </source>
</evidence>
<evidence type="ECO:0000256" key="2">
    <source>
        <dbReference type="ARBA" id="ARBA00022729"/>
    </source>
</evidence>
<dbReference type="Gene3D" id="3.20.20.80">
    <property type="entry name" value="Glycosidases"/>
    <property type="match status" value="1"/>
</dbReference>
<evidence type="ECO:0000259" key="7">
    <source>
        <dbReference type="Pfam" id="PF17189"/>
    </source>
</evidence>
<evidence type="ECO:0000256" key="3">
    <source>
        <dbReference type="ARBA" id="ARBA00022801"/>
    </source>
</evidence>
<dbReference type="InterPro" id="IPR013780">
    <property type="entry name" value="Glyco_hydro_b"/>
</dbReference>
<accession>A0ABR0SWV9</accession>
<dbReference type="SUPFAM" id="SSF51445">
    <property type="entry name" value="(Trans)glycosidases"/>
    <property type="match status" value="1"/>
</dbReference>
<evidence type="ECO:0000259" key="6">
    <source>
        <dbReference type="Pfam" id="PF02055"/>
    </source>
</evidence>
<name>A0ABR0SWV9_9HYPO</name>
<evidence type="ECO:0000256" key="4">
    <source>
        <dbReference type="RuleBase" id="RU361188"/>
    </source>
</evidence>
<gene>
    <name evidence="8" type="ORF">PT974_04646</name>
</gene>
<dbReference type="InterPro" id="IPR033453">
    <property type="entry name" value="Glyco_hydro_30_TIM-barrel"/>
</dbReference>
<dbReference type="Pfam" id="PF02055">
    <property type="entry name" value="Glyco_hydro_30"/>
    <property type="match status" value="1"/>
</dbReference>
<reference evidence="8 9" key="1">
    <citation type="submission" date="2024-01" db="EMBL/GenBank/DDBJ databases">
        <title>Complete genome of Cladobotryum mycophilum ATHUM6906.</title>
        <authorList>
            <person name="Christinaki A.C."/>
            <person name="Myridakis A.I."/>
            <person name="Kouvelis V.N."/>
        </authorList>
    </citation>
    <scope>NUCLEOTIDE SEQUENCE [LARGE SCALE GENOMIC DNA]</scope>
    <source>
        <strain evidence="8 9">ATHUM6906</strain>
    </source>
</reference>
<keyword evidence="3 4" id="KW-0378">Hydrolase</keyword>
<feature type="signal peptide" evidence="5">
    <location>
        <begin position="1"/>
        <end position="18"/>
    </location>
</feature>
<sequence>MLFLSVLTTLAAASTASAAGASAWASSADGKYKLSSYTAPVLGAGNPGISDWKFTIKEKTGKKQVVKGFGACVTDATVSAFNKLSGNLRTQLLNDLMTSAGLNFNLLRHSIASSDLSADPAYSYADNGNQPDPNLNSFGLGDRGNAMVSMLAEMRKLQPQMTLLGSPWAPPGWMQKDGVIIGTTQNNNLNHQYVNAYANYFVKYLQAYEKGGAHVDAITIQNEPFNSRAGMPTMYIDANESGTLIRDNIGPALRNAGLNTQVWAWDHNQDVPSYPQTVINTASQYVQATGWHCYAGNDPDHWKVLTDFHNQFPNKEQYMTECWTAVGTTDWIHSSSFTMMPLQNWANGIIAWTLGSFTGGGPALSGGDACHQCTGIVTVSPDGSGYKKEIDYYMMGQFSKYIPKGATVVDGTGSYLFDANTGLESVATINPDGTRTVVIQNRYNNDVWVSVQAESEGQPWGGRVPSRSVTTWVLPKA</sequence>
<dbReference type="Pfam" id="PF17189">
    <property type="entry name" value="Glyco_hydro_30C"/>
    <property type="match status" value="1"/>
</dbReference>
<evidence type="ECO:0000256" key="1">
    <source>
        <dbReference type="ARBA" id="ARBA00005382"/>
    </source>
</evidence>
<dbReference type="InterPro" id="IPR001139">
    <property type="entry name" value="Glyco_hydro_30"/>
</dbReference>
<dbReference type="PRINTS" id="PR00843">
    <property type="entry name" value="GLHYDRLASE30"/>
</dbReference>